<dbReference type="InterPro" id="IPR036291">
    <property type="entry name" value="NAD(P)-bd_dom_sf"/>
</dbReference>
<comment type="caution">
    <text evidence="5">The sequence shown here is derived from an EMBL/GenBank/DDBJ whole genome shotgun (WGS) entry which is preliminary data.</text>
</comment>
<dbReference type="Pfam" id="PF05368">
    <property type="entry name" value="NmrA"/>
    <property type="match status" value="1"/>
</dbReference>
<dbReference type="GO" id="GO:0016491">
    <property type="term" value="F:oxidoreductase activity"/>
    <property type="evidence" value="ECO:0007669"/>
    <property type="project" value="UniProtKB-KW"/>
</dbReference>
<organism evidence="5 6">
    <name type="scientific">Lipomyces tetrasporus</name>
    <dbReference type="NCBI Taxonomy" id="54092"/>
    <lineage>
        <taxon>Eukaryota</taxon>
        <taxon>Fungi</taxon>
        <taxon>Dikarya</taxon>
        <taxon>Ascomycota</taxon>
        <taxon>Saccharomycotina</taxon>
        <taxon>Lipomycetes</taxon>
        <taxon>Lipomycetales</taxon>
        <taxon>Lipomycetaceae</taxon>
        <taxon>Lipomyces</taxon>
    </lineage>
</organism>
<dbReference type="Gene3D" id="3.90.25.10">
    <property type="entry name" value="UDP-galactose 4-epimerase, domain 1"/>
    <property type="match status" value="1"/>
</dbReference>
<dbReference type="EMBL" id="JARPMG010000009">
    <property type="protein sequence ID" value="KAJ8098386.1"/>
    <property type="molecule type" value="Genomic_DNA"/>
</dbReference>
<dbReference type="CDD" id="cd05251">
    <property type="entry name" value="NmrA_like_SDR_a"/>
    <property type="match status" value="1"/>
</dbReference>
<dbReference type="GO" id="GO:0005634">
    <property type="term" value="C:nucleus"/>
    <property type="evidence" value="ECO:0007669"/>
    <property type="project" value="TreeGrafter"/>
</dbReference>
<evidence type="ECO:0000256" key="2">
    <source>
        <dbReference type="ARBA" id="ARBA00022857"/>
    </source>
</evidence>
<feature type="domain" description="NmrA-like" evidence="4">
    <location>
        <begin position="1"/>
        <end position="301"/>
    </location>
</feature>
<dbReference type="InterPro" id="IPR008030">
    <property type="entry name" value="NmrA-like"/>
</dbReference>
<dbReference type="AlphaFoldDB" id="A0AAD7QNC0"/>
<evidence type="ECO:0000313" key="6">
    <source>
        <dbReference type="Proteomes" id="UP001217417"/>
    </source>
</evidence>
<keyword evidence="3" id="KW-0560">Oxidoreductase</keyword>
<dbReference type="Gene3D" id="3.40.50.720">
    <property type="entry name" value="NAD(P)-binding Rossmann-like Domain"/>
    <property type="match status" value="1"/>
</dbReference>
<dbReference type="PANTHER" id="PTHR42748:SF30">
    <property type="entry name" value="NMRA-LIKE DOMAIN-CONTAINING PROTEIN"/>
    <property type="match status" value="1"/>
</dbReference>
<accession>A0AAD7QNC0</accession>
<comment type="similarity">
    <text evidence="1">Belongs to the NmrA-type oxidoreductase family.</text>
</comment>
<name>A0AAD7QNC0_9ASCO</name>
<evidence type="ECO:0000313" key="5">
    <source>
        <dbReference type="EMBL" id="KAJ8098386.1"/>
    </source>
</evidence>
<dbReference type="InterPro" id="IPR051164">
    <property type="entry name" value="NmrA-like_oxidored"/>
</dbReference>
<dbReference type="GeneID" id="80879828"/>
<dbReference type="Proteomes" id="UP001217417">
    <property type="component" value="Unassembled WGS sequence"/>
</dbReference>
<reference evidence="5" key="1">
    <citation type="submission" date="2023-03" db="EMBL/GenBank/DDBJ databases">
        <title>Near-Complete genome sequence of Lipomyces tetrasporous NRRL Y-64009, an oleaginous yeast capable of growing on lignocellulosic hydrolysates.</title>
        <authorList>
            <consortium name="Lawrence Berkeley National Laboratory"/>
            <person name="Jagtap S.S."/>
            <person name="Liu J.-J."/>
            <person name="Walukiewicz H.E."/>
            <person name="Pangilinan J."/>
            <person name="Lipzen A."/>
            <person name="Ahrendt S."/>
            <person name="Koriabine M."/>
            <person name="Cobaugh K."/>
            <person name="Salamov A."/>
            <person name="Yoshinaga Y."/>
            <person name="Ng V."/>
            <person name="Daum C."/>
            <person name="Grigoriev I.V."/>
            <person name="Slininger P.J."/>
            <person name="Dien B.S."/>
            <person name="Jin Y.-S."/>
            <person name="Rao C.V."/>
        </authorList>
    </citation>
    <scope>NUCLEOTIDE SEQUENCE</scope>
    <source>
        <strain evidence="5">NRRL Y-64009</strain>
    </source>
</reference>
<keyword evidence="6" id="KW-1185">Reference proteome</keyword>
<evidence type="ECO:0000259" key="4">
    <source>
        <dbReference type="Pfam" id="PF05368"/>
    </source>
</evidence>
<dbReference type="SUPFAM" id="SSF51735">
    <property type="entry name" value="NAD(P)-binding Rossmann-fold domains"/>
    <property type="match status" value="1"/>
</dbReference>
<sequence length="312" mass="34792">MQKIILVFGATGIQGGSVARQLLKDGEFKVRAATRDPSKESAKALDALGAEVVAVDITVQRDLDKAFDGVYGAFAVTNFWEHLDMNREEEDGKRMADTAAKYGVQHYLWSTVLNPRETTNGKVTGAAANQGKANVDTYIRTIPSLLKATTFISTGAYYTNFLGDIMKPRKEGGAYILKLPVSPETKVYSFNPDELGNWVLGIFKAGEETRNGRTIYAYGGYYTFPEWINLWSQIANVDKAEFVQLNYEDCVQSYGQVIGDILYASMQQFEKAEVSPYKEGEPLSSNNYFYGAGKPQAFEEWAQTIDWKKLGY</sequence>
<proteinExistence type="inferred from homology"/>
<gene>
    <name evidence="5" type="ORF">POJ06DRAFT_150573</name>
</gene>
<evidence type="ECO:0000256" key="1">
    <source>
        <dbReference type="ARBA" id="ARBA00006328"/>
    </source>
</evidence>
<dbReference type="PANTHER" id="PTHR42748">
    <property type="entry name" value="NITROGEN METABOLITE REPRESSION PROTEIN NMRA FAMILY MEMBER"/>
    <property type="match status" value="1"/>
</dbReference>
<keyword evidence="2" id="KW-0521">NADP</keyword>
<dbReference type="RefSeq" id="XP_056041836.1">
    <property type="nucleotide sequence ID" value="XM_056184662.1"/>
</dbReference>
<evidence type="ECO:0000256" key="3">
    <source>
        <dbReference type="ARBA" id="ARBA00023002"/>
    </source>
</evidence>
<protein>
    <recommendedName>
        <fullName evidence="4">NmrA-like domain-containing protein</fullName>
    </recommendedName>
</protein>